<evidence type="ECO:0000259" key="1">
    <source>
        <dbReference type="Pfam" id="PF08241"/>
    </source>
</evidence>
<dbReference type="InterPro" id="IPR029063">
    <property type="entry name" value="SAM-dependent_MTases_sf"/>
</dbReference>
<dbReference type="EMBL" id="CP060719">
    <property type="protein sequence ID" value="QNN69113.1"/>
    <property type="molecule type" value="Genomic_DNA"/>
</dbReference>
<evidence type="ECO:0000313" key="3">
    <source>
        <dbReference type="Proteomes" id="UP000515804"/>
    </source>
</evidence>
<dbReference type="InterPro" id="IPR013216">
    <property type="entry name" value="Methyltransf_11"/>
</dbReference>
<organism evidence="2 3">
    <name type="scientific">Thermomonas carbonis</name>
    <dbReference type="NCBI Taxonomy" id="1463158"/>
    <lineage>
        <taxon>Bacteria</taxon>
        <taxon>Pseudomonadati</taxon>
        <taxon>Pseudomonadota</taxon>
        <taxon>Gammaproteobacteria</taxon>
        <taxon>Lysobacterales</taxon>
        <taxon>Lysobacteraceae</taxon>
        <taxon>Thermomonas</taxon>
    </lineage>
</organism>
<feature type="domain" description="Methyltransferase type 11" evidence="1">
    <location>
        <begin position="89"/>
        <end position="130"/>
    </location>
</feature>
<dbReference type="Pfam" id="PF08241">
    <property type="entry name" value="Methyltransf_11"/>
    <property type="match status" value="1"/>
</dbReference>
<dbReference type="Gene3D" id="3.40.50.150">
    <property type="entry name" value="Vaccinia Virus protein VP39"/>
    <property type="match status" value="1"/>
</dbReference>
<keyword evidence="2" id="KW-0489">Methyltransferase</keyword>
<dbReference type="SUPFAM" id="SSF53335">
    <property type="entry name" value="S-adenosyl-L-methionine-dependent methyltransferases"/>
    <property type="match status" value="1"/>
</dbReference>
<name>A0A7G9SMN8_9GAMM</name>
<sequence>MSPTLPPSVFRRQPDAVAAEAWFAGRAGQAILASQAECLRVALQQRTGQAALWLRPAAAEQACMLEDSALLRLWPDAIGFGGDLRCALPLPLASESCGVVLVQHLADASTDPLGLLDECARVLLPGGWLWLLALNPLSPYRWRWRGQGLRVSEPVTWRRRLRAVGLVPDAVSQGLGPSWEVAHDPCLQDGAGLRAAFLLRAQKRRLPMTPGRGQRVLRLQAGSA</sequence>
<proteinExistence type="predicted"/>
<dbReference type="KEGG" id="tcn:H9L16_10420"/>
<keyword evidence="3" id="KW-1185">Reference proteome</keyword>
<dbReference type="AlphaFoldDB" id="A0A7G9SMN8"/>
<accession>A0A7G9SMN8</accession>
<reference evidence="2 3" key="1">
    <citation type="submission" date="2020-08" db="EMBL/GenBank/DDBJ databases">
        <title>Genome sequence of Thermomonas carbonis KCTC 42013T.</title>
        <authorList>
            <person name="Hyun D.-W."/>
            <person name="Bae J.-W."/>
        </authorList>
    </citation>
    <scope>NUCLEOTIDE SEQUENCE [LARGE SCALE GENOMIC DNA]</scope>
    <source>
        <strain evidence="2 3">KCTC 42013</strain>
    </source>
</reference>
<dbReference type="RefSeq" id="WP_187551636.1">
    <property type="nucleotide sequence ID" value="NZ_BMZL01000002.1"/>
</dbReference>
<evidence type="ECO:0000313" key="2">
    <source>
        <dbReference type="EMBL" id="QNN69113.1"/>
    </source>
</evidence>
<dbReference type="GO" id="GO:0008757">
    <property type="term" value="F:S-adenosylmethionine-dependent methyltransferase activity"/>
    <property type="evidence" value="ECO:0007669"/>
    <property type="project" value="InterPro"/>
</dbReference>
<dbReference type="GO" id="GO:0032259">
    <property type="term" value="P:methylation"/>
    <property type="evidence" value="ECO:0007669"/>
    <property type="project" value="UniProtKB-KW"/>
</dbReference>
<protein>
    <submittedName>
        <fullName evidence="2">Methyltransferase domain-containing protein</fullName>
    </submittedName>
</protein>
<gene>
    <name evidence="2" type="ORF">H9L16_10420</name>
</gene>
<keyword evidence="2" id="KW-0808">Transferase</keyword>
<dbReference type="Proteomes" id="UP000515804">
    <property type="component" value="Chromosome"/>
</dbReference>